<feature type="transmembrane region" description="Helical" evidence="7">
    <location>
        <begin position="731"/>
        <end position="747"/>
    </location>
</feature>
<evidence type="ECO:0000256" key="3">
    <source>
        <dbReference type="ARBA" id="ARBA00022448"/>
    </source>
</evidence>
<keyword evidence="6 7" id="KW-0472">Membrane</keyword>
<name>G8BU13_TETPH</name>
<evidence type="ECO:0000256" key="1">
    <source>
        <dbReference type="ARBA" id="ARBA00004141"/>
    </source>
</evidence>
<feature type="transmembrane region" description="Helical" evidence="7">
    <location>
        <begin position="518"/>
        <end position="546"/>
    </location>
</feature>
<evidence type="ECO:0000256" key="4">
    <source>
        <dbReference type="ARBA" id="ARBA00022692"/>
    </source>
</evidence>
<evidence type="ECO:0000256" key="7">
    <source>
        <dbReference type="SAM" id="Phobius"/>
    </source>
</evidence>
<feature type="transmembrane region" description="Helical" evidence="7">
    <location>
        <begin position="608"/>
        <end position="632"/>
    </location>
</feature>
<dbReference type="GO" id="GO:0005886">
    <property type="term" value="C:plasma membrane"/>
    <property type="evidence" value="ECO:0007669"/>
    <property type="project" value="TreeGrafter"/>
</dbReference>
<evidence type="ECO:0000313" key="10">
    <source>
        <dbReference type="EMBL" id="CCE63391.1"/>
    </source>
</evidence>
<evidence type="ECO:0000256" key="5">
    <source>
        <dbReference type="ARBA" id="ARBA00022989"/>
    </source>
</evidence>
<dbReference type="PANTHER" id="PTHR13018:SF20">
    <property type="entry name" value="SPORULATION-SPECIFIC PROTEIN 75"/>
    <property type="match status" value="1"/>
</dbReference>
<dbReference type="AlphaFoldDB" id="G8BU13"/>
<dbReference type="Pfam" id="PF13967">
    <property type="entry name" value="RSN1_TM"/>
    <property type="match status" value="1"/>
</dbReference>
<dbReference type="Proteomes" id="UP000005666">
    <property type="component" value="Chromosome 5"/>
</dbReference>
<gene>
    <name evidence="10" type="primary">TPHA0E03010</name>
    <name evidence="10" type="ordered locus">TPHA_0E03010</name>
</gene>
<dbReference type="GO" id="GO:0005227">
    <property type="term" value="F:calcium-activated cation channel activity"/>
    <property type="evidence" value="ECO:0007669"/>
    <property type="project" value="InterPro"/>
</dbReference>
<sequence length="905" mass="104866">MDAIPSEGINLFEYLSENLYTYLDIDDSTSILILKNTNTSNIYSKKFLSNTTYNLLSALLNTARTGSAHKHAGISLSAFLTSILMSFMIFIIQAIIFILLRNHLKELYQTTILSKYHSSSEISSNSVSSIINGELNENATYFGWIKTVYKANMEKYLKSSGVDAYLFIRYLYVLIFFNLTLAVVIIPVLLPIHICSGSKDEMDFATTSLDILNMSNISSDNSNMLIFHFLLTIFVVIWFHVVLLNELRFIKNLSSSDYVLQNKSQLLFVDNIPNEYVTHTIKIKNYFNKILPDSAMEVIPLPLSINKLRKENSKLKRLDNKIEIKLLHIVLYKYFSQSQENVRIVNVLNKKYLRIFWNKNKIKFYFRKVAFWIRTSHNHFHFKTKRKEIQFNVFNGIRFKIFILQRRTFLETAYSQLQDLVSAKNSCQKYFQNEMTVTNSQRNEDDERELLIGQHQGYYNKVFVSFGSKFSAYMVGSFLNSFNIDTWNTALILPNTKGIIWSNLLKTKNYKTLLRSGFAFTISVFVILGWIIPVAFITLISHIPYLTSLIPIISKLNNQPTIISKLLNSVIPILSLVIITELVPFIYRYLSYIRYCRTQEELEINIQLWFFIFLFVHLFIVVTISSGMSLLIEKIINNPVMITTLLAHELPKSSNFFCSFVIIRGFTYSGGNFLQIKELILELFYYPTRYYSTKKKIKKMEKSLCYSWGSIYPLFSVLGCIGIIYSVISPIILPICSLSFFLIFFSVKYQFEFQCCGVNIAETNGILYINALTQLYTGIYCLEFSMIGLFTLYNSYRLSFAMLLLFIITLVIHHNISLNRISKIHKPTIKSITDNSSWNCPSYSSYTENNKLFSILNFDIGRTILIPQDPLDIGTKERSFIFNKYGMKCEFDKTTISTTGTITYL</sequence>
<dbReference type="InterPro" id="IPR045122">
    <property type="entry name" value="Csc1-like"/>
</dbReference>
<dbReference type="EMBL" id="HE612860">
    <property type="protein sequence ID" value="CCE63391.1"/>
    <property type="molecule type" value="Genomic_DNA"/>
</dbReference>
<proteinExistence type="inferred from homology"/>
<dbReference type="PANTHER" id="PTHR13018">
    <property type="entry name" value="PROBABLE MEMBRANE PROTEIN DUF221-RELATED"/>
    <property type="match status" value="1"/>
</dbReference>
<dbReference type="HOGENOM" id="CLU_002458_2_0_1"/>
<reference evidence="10 11" key="1">
    <citation type="journal article" date="2011" name="Proc. Natl. Acad. Sci. U.S.A.">
        <title>Evolutionary erosion of yeast sex chromosomes by mating-type switching accidents.</title>
        <authorList>
            <person name="Gordon J.L."/>
            <person name="Armisen D."/>
            <person name="Proux-Wera E."/>
            <person name="Oheigeartaigh S.S."/>
            <person name="Byrne K.P."/>
            <person name="Wolfe K.H."/>
        </authorList>
    </citation>
    <scope>NUCLEOTIDE SEQUENCE [LARGE SCALE GENOMIC DNA]</scope>
    <source>
        <strain evidence="11">ATCC 24235 / CBS 4417 / NBRC 1672 / NRRL Y-8282 / UCD 70-5</strain>
    </source>
</reference>
<feature type="domain" description="CSC1/OSCA1-like 7TM region" evidence="8">
    <location>
        <begin position="517"/>
        <end position="790"/>
    </location>
</feature>
<dbReference type="GeneID" id="11531360"/>
<dbReference type="InterPro" id="IPR003864">
    <property type="entry name" value="CSC1/OSCA1-like_7TM"/>
</dbReference>
<dbReference type="OMA" id="QKWFFAF"/>
<evidence type="ECO:0008006" key="12">
    <source>
        <dbReference type="Google" id="ProtNLM"/>
    </source>
</evidence>
<feature type="transmembrane region" description="Helical" evidence="7">
    <location>
        <begin position="566"/>
        <end position="587"/>
    </location>
</feature>
<feature type="transmembrane region" description="Helical" evidence="7">
    <location>
        <begin position="74"/>
        <end position="100"/>
    </location>
</feature>
<evidence type="ECO:0000256" key="6">
    <source>
        <dbReference type="ARBA" id="ARBA00023136"/>
    </source>
</evidence>
<evidence type="ECO:0000259" key="8">
    <source>
        <dbReference type="Pfam" id="PF02714"/>
    </source>
</evidence>
<accession>G8BU13</accession>
<dbReference type="OrthoDB" id="1076608at2759"/>
<dbReference type="KEGG" id="tpf:TPHA_0E03010"/>
<feature type="transmembrane region" description="Helical" evidence="7">
    <location>
        <begin position="767"/>
        <end position="790"/>
    </location>
</feature>
<organism evidence="10 11">
    <name type="scientific">Tetrapisispora phaffii (strain ATCC 24235 / CBS 4417 / NBRC 1672 / NRRL Y-8282 / UCD 70-5)</name>
    <name type="common">Yeast</name>
    <name type="synonym">Fabospora phaffii</name>
    <dbReference type="NCBI Taxonomy" id="1071381"/>
    <lineage>
        <taxon>Eukaryota</taxon>
        <taxon>Fungi</taxon>
        <taxon>Dikarya</taxon>
        <taxon>Ascomycota</taxon>
        <taxon>Saccharomycotina</taxon>
        <taxon>Saccharomycetes</taxon>
        <taxon>Saccharomycetales</taxon>
        <taxon>Saccharomycetaceae</taxon>
        <taxon>Tetrapisispora</taxon>
    </lineage>
</organism>
<feature type="transmembrane region" description="Helical" evidence="7">
    <location>
        <begin position="652"/>
        <end position="674"/>
    </location>
</feature>
<feature type="transmembrane region" description="Helical" evidence="7">
    <location>
        <begin position="170"/>
        <end position="194"/>
    </location>
</feature>
<keyword evidence="3" id="KW-0813">Transport</keyword>
<keyword evidence="11" id="KW-1185">Reference proteome</keyword>
<dbReference type="GO" id="GO:0030476">
    <property type="term" value="P:ascospore wall assembly"/>
    <property type="evidence" value="ECO:0007669"/>
    <property type="project" value="EnsemblFungi"/>
</dbReference>
<comment type="similarity">
    <text evidence="2">Belongs to the CSC1 (TC 1.A.17) family.</text>
</comment>
<evidence type="ECO:0000256" key="2">
    <source>
        <dbReference type="ARBA" id="ARBA00007779"/>
    </source>
</evidence>
<dbReference type="eggNOG" id="KOG1134">
    <property type="taxonomic scope" value="Eukaryota"/>
</dbReference>
<dbReference type="RefSeq" id="XP_003685825.1">
    <property type="nucleotide sequence ID" value="XM_003685777.1"/>
</dbReference>
<comment type="subcellular location">
    <subcellularLocation>
        <location evidence="1">Membrane</location>
        <topology evidence="1">Multi-pass membrane protein</topology>
    </subcellularLocation>
</comment>
<feature type="transmembrane region" description="Helical" evidence="7">
    <location>
        <begin position="796"/>
        <end position="816"/>
    </location>
</feature>
<dbReference type="InterPro" id="IPR032880">
    <property type="entry name" value="CSC1/OSCA1-like_N"/>
</dbReference>
<evidence type="ECO:0000259" key="9">
    <source>
        <dbReference type="Pfam" id="PF13967"/>
    </source>
</evidence>
<feature type="transmembrane region" description="Helical" evidence="7">
    <location>
        <begin position="225"/>
        <end position="244"/>
    </location>
</feature>
<feature type="transmembrane region" description="Helical" evidence="7">
    <location>
        <begin position="704"/>
        <end position="725"/>
    </location>
</feature>
<dbReference type="Pfam" id="PF02714">
    <property type="entry name" value="RSN1_7TM"/>
    <property type="match status" value="1"/>
</dbReference>
<keyword evidence="4 7" id="KW-0812">Transmembrane</keyword>
<evidence type="ECO:0000313" key="11">
    <source>
        <dbReference type="Proteomes" id="UP000005666"/>
    </source>
</evidence>
<protein>
    <recommendedName>
        <fullName evidence="12">CSC1/OSCA1-like 7TM region domain-containing protein</fullName>
    </recommendedName>
</protein>
<keyword evidence="5 7" id="KW-1133">Transmembrane helix</keyword>
<feature type="domain" description="CSC1/OSCA1-like N-terminal transmembrane" evidence="9">
    <location>
        <begin position="78"/>
        <end position="246"/>
    </location>
</feature>